<dbReference type="EMBL" id="RBON01000276">
    <property type="protein sequence ID" value="RMM63650.1"/>
    <property type="molecule type" value="Genomic_DNA"/>
</dbReference>
<dbReference type="EMBL" id="RBPT01000250">
    <property type="protein sequence ID" value="RMO45180.1"/>
    <property type="molecule type" value="Genomic_DNA"/>
</dbReference>
<dbReference type="RefSeq" id="WP_004642394.1">
    <property type="nucleotide sequence ID" value="NZ_LGLL01000096.1"/>
</dbReference>
<dbReference type="Proteomes" id="UP000280599">
    <property type="component" value="Unassembled WGS sequence"/>
</dbReference>
<evidence type="ECO:0000313" key="1">
    <source>
        <dbReference type="EMBL" id="RMM63650.1"/>
    </source>
</evidence>
<name>A0A0N8RND1_PSESG</name>
<evidence type="ECO:0000313" key="4">
    <source>
        <dbReference type="Proteomes" id="UP000272471"/>
    </source>
</evidence>
<proteinExistence type="predicted"/>
<evidence type="ECO:0000313" key="5">
    <source>
        <dbReference type="Proteomes" id="UP000276829"/>
    </source>
</evidence>
<accession>A0A0N8RND1</accession>
<dbReference type="Proteomes" id="UP000276829">
    <property type="component" value="Unassembled WGS sequence"/>
</dbReference>
<sequence length="88" mass="9212">MKTSKGVIDLAATLTAAASASLVAPPPAPEKAVKKVVGEGGTMQMTLRPARSLYSLYVGKAAERSKQEGRNVSVQEIMLEVLEKGAQV</sequence>
<dbReference type="EMBL" id="RBQX01000098">
    <property type="protein sequence ID" value="RMQ18606.1"/>
    <property type="molecule type" value="Genomic_DNA"/>
</dbReference>
<organism evidence="1 5">
    <name type="scientific">Pseudomonas savastanoi pv. glycinea</name>
    <name type="common">Pseudomonas syringae pv. glycinea</name>
    <dbReference type="NCBI Taxonomy" id="318"/>
    <lineage>
        <taxon>Bacteria</taxon>
        <taxon>Pseudomonadati</taxon>
        <taxon>Pseudomonadota</taxon>
        <taxon>Gammaproteobacteria</taxon>
        <taxon>Pseudomonadales</taxon>
        <taxon>Pseudomonadaceae</taxon>
        <taxon>Pseudomonas</taxon>
    </lineage>
</organism>
<reference evidence="4 5" key="1">
    <citation type="submission" date="2018-08" db="EMBL/GenBank/DDBJ databases">
        <title>Recombination of ecologically and evolutionarily significant loci maintains genetic cohesion in the Pseudomonas syringae species complex.</title>
        <authorList>
            <person name="Dillon M."/>
            <person name="Thakur S."/>
            <person name="Almeida R.N.D."/>
            <person name="Weir B.S."/>
            <person name="Guttman D.S."/>
        </authorList>
    </citation>
    <scope>NUCLEOTIDE SEQUENCE [LARGE SCALE GENOMIC DNA]</scope>
    <source>
        <strain evidence="3 4">ICMP 4182</strain>
        <strain evidence="1 5">ICMP 4324</strain>
        <strain evidence="2 6">ICMP 867</strain>
    </source>
</reference>
<dbReference type="Proteomes" id="UP000272471">
    <property type="component" value="Unassembled WGS sequence"/>
</dbReference>
<gene>
    <name evidence="3" type="ORF">ALQ11_200079</name>
    <name evidence="2" type="ORF">ALQ41_200025</name>
    <name evidence="1" type="ORF">ALQ73_200262</name>
</gene>
<comment type="caution">
    <text evidence="1">The sequence shown here is derived from an EMBL/GenBank/DDBJ whole genome shotgun (WGS) entry which is preliminary data.</text>
</comment>
<evidence type="ECO:0000313" key="6">
    <source>
        <dbReference type="Proteomes" id="UP000280599"/>
    </source>
</evidence>
<dbReference type="AlphaFoldDB" id="A0A0N8RND1"/>
<evidence type="ECO:0000313" key="2">
    <source>
        <dbReference type="EMBL" id="RMO45180.1"/>
    </source>
</evidence>
<evidence type="ECO:0000313" key="3">
    <source>
        <dbReference type="EMBL" id="RMQ18606.1"/>
    </source>
</evidence>
<protein>
    <submittedName>
        <fullName evidence="1">Uncharacterized protein</fullName>
    </submittedName>
</protein>